<keyword evidence="7 9" id="KW-0443">Lipid metabolism</keyword>
<dbReference type="VEuPathDB" id="VectorBase:ASTE009273"/>
<keyword evidence="8 9" id="KW-0472">Membrane</keyword>
<evidence type="ECO:0000256" key="3">
    <source>
        <dbReference type="ARBA" id="ARBA00012021"/>
    </source>
</evidence>
<dbReference type="PANTHER" id="PTHR12879:SF8">
    <property type="entry name" value="SPHINGOLIPID DELTA(4)-DESATURASE DES1"/>
    <property type="match status" value="1"/>
</dbReference>
<keyword evidence="12" id="KW-1185">Reference proteome</keyword>
<keyword evidence="4" id="KW-0812">Transmembrane</keyword>
<dbReference type="InterPro" id="IPR005804">
    <property type="entry name" value="FA_desaturase_dom"/>
</dbReference>
<evidence type="ECO:0000256" key="6">
    <source>
        <dbReference type="ARBA" id="ARBA00023002"/>
    </source>
</evidence>
<dbReference type="OMA" id="FEGWLFC"/>
<feature type="domain" description="Sphingolipid delta4-desaturase N-terminal" evidence="10">
    <location>
        <begin position="5"/>
        <end position="43"/>
    </location>
</feature>
<evidence type="ECO:0000259" key="10">
    <source>
        <dbReference type="SMART" id="SM01269"/>
    </source>
</evidence>
<dbReference type="InterPro" id="IPR013866">
    <property type="entry name" value="Sphingolipid_d4-desaturase_N"/>
</dbReference>
<dbReference type="CDD" id="cd03508">
    <property type="entry name" value="Delta4-sphingolipid-FADS-like"/>
    <property type="match status" value="1"/>
</dbReference>
<dbReference type="SMART" id="SM01269">
    <property type="entry name" value="Lipid_DES"/>
    <property type="match status" value="1"/>
</dbReference>
<evidence type="ECO:0000313" key="11">
    <source>
        <dbReference type="EnsemblMetazoa" id="ASTEI06431-PA"/>
    </source>
</evidence>
<evidence type="ECO:0000313" key="12">
    <source>
        <dbReference type="Proteomes" id="UP000076408"/>
    </source>
</evidence>
<evidence type="ECO:0000256" key="1">
    <source>
        <dbReference type="ARBA" id="ARBA00004141"/>
    </source>
</evidence>
<reference evidence="12" key="1">
    <citation type="journal article" date="2014" name="Genome Biol.">
        <title>Genome analysis of a major urban malaria vector mosquito, Anopheles stephensi.</title>
        <authorList>
            <person name="Jiang X."/>
            <person name="Peery A."/>
            <person name="Hall A.B."/>
            <person name="Sharma A."/>
            <person name="Chen X.G."/>
            <person name="Waterhouse R.M."/>
            <person name="Komissarov A."/>
            <person name="Riehle M.M."/>
            <person name="Shouche Y."/>
            <person name="Sharakhova M.V."/>
            <person name="Lawson D."/>
            <person name="Pakpour N."/>
            <person name="Arensburger P."/>
            <person name="Davidson V.L."/>
            <person name="Eiglmeier K."/>
            <person name="Emrich S."/>
            <person name="George P."/>
            <person name="Kennedy R.C."/>
            <person name="Mane S.P."/>
            <person name="Maslen G."/>
            <person name="Oringanje C."/>
            <person name="Qi Y."/>
            <person name="Settlage R."/>
            <person name="Tojo M."/>
            <person name="Tubio J.M."/>
            <person name="Unger M.F."/>
            <person name="Wang B."/>
            <person name="Vernick K.D."/>
            <person name="Ribeiro J.M."/>
            <person name="James A.A."/>
            <person name="Michel K."/>
            <person name="Riehle M.A."/>
            <person name="Luckhart S."/>
            <person name="Sharakhov I.V."/>
            <person name="Tu Z."/>
        </authorList>
    </citation>
    <scope>NUCLEOTIDE SEQUENCE [LARGE SCALE GENOMIC DNA]</scope>
    <source>
        <strain evidence="12">Indian</strain>
    </source>
</reference>
<name>A0A182YD95_ANOST</name>
<keyword evidence="6 9" id="KW-0560">Oxidoreductase</keyword>
<evidence type="ECO:0000256" key="7">
    <source>
        <dbReference type="ARBA" id="ARBA00023098"/>
    </source>
</evidence>
<evidence type="ECO:0000256" key="9">
    <source>
        <dbReference type="PIRNR" id="PIRNR017228"/>
    </source>
</evidence>
<dbReference type="PIRSF" id="PIRSF017228">
    <property type="entry name" value="Sphnglp_dlt4_des"/>
    <property type="match status" value="1"/>
</dbReference>
<comment type="similarity">
    <text evidence="2 9">Belongs to the fatty acid desaturase type 1 family. DEGS subfamily.</text>
</comment>
<dbReference type="PANTHER" id="PTHR12879">
    <property type="entry name" value="SPHINGOLIPID DELTA 4 DESATURASE/C-4 HYDROXYLASE PROTEIN DES2"/>
    <property type="match status" value="1"/>
</dbReference>
<reference evidence="11" key="2">
    <citation type="submission" date="2020-05" db="UniProtKB">
        <authorList>
            <consortium name="EnsemblMetazoa"/>
        </authorList>
    </citation>
    <scope>IDENTIFICATION</scope>
    <source>
        <strain evidence="11">Indian</strain>
    </source>
</reference>
<dbReference type="GO" id="GO:0016020">
    <property type="term" value="C:membrane"/>
    <property type="evidence" value="ECO:0007669"/>
    <property type="project" value="UniProtKB-SubCell"/>
</dbReference>
<keyword evidence="5" id="KW-1133">Transmembrane helix</keyword>
<dbReference type="STRING" id="30069.A0A182YD95"/>
<organism evidence="11 12">
    <name type="scientific">Anopheles stephensi</name>
    <name type="common">Indo-Pakistan malaria mosquito</name>
    <dbReference type="NCBI Taxonomy" id="30069"/>
    <lineage>
        <taxon>Eukaryota</taxon>
        <taxon>Metazoa</taxon>
        <taxon>Ecdysozoa</taxon>
        <taxon>Arthropoda</taxon>
        <taxon>Hexapoda</taxon>
        <taxon>Insecta</taxon>
        <taxon>Pterygota</taxon>
        <taxon>Neoptera</taxon>
        <taxon>Endopterygota</taxon>
        <taxon>Diptera</taxon>
        <taxon>Nematocera</taxon>
        <taxon>Culicoidea</taxon>
        <taxon>Culicidae</taxon>
        <taxon>Anophelinae</taxon>
        <taxon>Anopheles</taxon>
    </lineage>
</organism>
<dbReference type="VEuPathDB" id="VectorBase:ASTEI20_032350"/>
<dbReference type="VEuPathDB" id="VectorBase:ASTEI06431"/>
<dbReference type="GO" id="GO:0046513">
    <property type="term" value="P:ceramide biosynthetic process"/>
    <property type="evidence" value="ECO:0007669"/>
    <property type="project" value="TreeGrafter"/>
</dbReference>
<dbReference type="InterPro" id="IPR011388">
    <property type="entry name" value="DES1/DES2"/>
</dbReference>
<dbReference type="Pfam" id="PF08557">
    <property type="entry name" value="Lipid_DES"/>
    <property type="match status" value="1"/>
</dbReference>
<comment type="subcellular location">
    <subcellularLocation>
        <location evidence="1">Membrane</location>
        <topology evidence="1">Multi-pass membrane protein</topology>
    </subcellularLocation>
</comment>
<dbReference type="AlphaFoldDB" id="A0A182YD95"/>
<protein>
    <recommendedName>
        <fullName evidence="3">sphingolipid 4-desaturase</fullName>
        <ecNumber evidence="3">1.14.19.17</ecNumber>
    </recommendedName>
</protein>
<accession>A0A182YD95</accession>
<sequence length="348" mass="40203">MGQRVSRTDFEWVYDDQPHTWRRQEMVKKYPQIKKLFGPDPRFKYIVSAMVLTQIVMLYVMQNQSWGMIVLVAYCFGGVINHSLMLANHEISHNMAFGYARPLANRYFGMWCNLPIGVPMSVSFKKYHNLHHRHLADDDLDPDVPTLLEAKLFCTTFGKFIWVCLQPFFYGLRPLFVNPLPVTRLEMINTAVQLTFNALVVLVFGWRMMAYLLIGSVLAMGLHPVAGHFIAEHYMFAKGFETYSYYGPLNWITFNVGYHNEHHDFPAIPGSRLPELKKIAPEYYETMPQHTSWVRVLYDFITDPAVGPYARIKRKSLDRPKAAAAGAPAKSIGLINDSWQSEVEQKKR</sequence>
<evidence type="ECO:0000256" key="5">
    <source>
        <dbReference type="ARBA" id="ARBA00022989"/>
    </source>
</evidence>
<dbReference type="Proteomes" id="UP000076408">
    <property type="component" value="Unassembled WGS sequence"/>
</dbReference>
<evidence type="ECO:0000256" key="8">
    <source>
        <dbReference type="ARBA" id="ARBA00023136"/>
    </source>
</evidence>
<evidence type="ECO:0000256" key="4">
    <source>
        <dbReference type="ARBA" id="ARBA00022692"/>
    </source>
</evidence>
<evidence type="ECO:0000256" key="2">
    <source>
        <dbReference type="ARBA" id="ARBA00006146"/>
    </source>
</evidence>
<dbReference type="GO" id="GO:0042284">
    <property type="term" value="F:sphingolipid delta-4 desaturase activity"/>
    <property type="evidence" value="ECO:0007669"/>
    <property type="project" value="UniProtKB-UniRule"/>
</dbReference>
<proteinExistence type="inferred from homology"/>
<dbReference type="EC" id="1.14.19.17" evidence="3"/>
<dbReference type="EnsemblMetazoa" id="ASTEI06431-RA">
    <property type="protein sequence ID" value="ASTEI06431-PA"/>
    <property type="gene ID" value="ASTEI06431"/>
</dbReference>
<dbReference type="Pfam" id="PF00487">
    <property type="entry name" value="FA_desaturase"/>
    <property type="match status" value="1"/>
</dbReference>